<keyword evidence="2" id="KW-0963">Cytoplasm</keyword>
<dbReference type="PANTHER" id="PTHR12598:SF0">
    <property type="entry name" value="COPPER HOMEOSTASIS PROTEIN CUTC HOMOLOG"/>
    <property type="match status" value="1"/>
</dbReference>
<reference evidence="3 4" key="1">
    <citation type="submission" date="2020-01" db="EMBL/GenBank/DDBJ databases">
        <title>Leptobacterium flavescens.</title>
        <authorList>
            <person name="Wang G."/>
        </authorList>
    </citation>
    <scope>NUCLEOTIDE SEQUENCE [LARGE SCALE GENOMIC DNA]</scope>
    <source>
        <strain evidence="3 4">KCTC 22160</strain>
    </source>
</reference>
<evidence type="ECO:0000313" key="3">
    <source>
        <dbReference type="EMBL" id="NER12703.1"/>
    </source>
</evidence>
<comment type="caution">
    <text evidence="3">The sequence shown here is derived from an EMBL/GenBank/DDBJ whole genome shotgun (WGS) entry which is preliminary data.</text>
</comment>
<keyword evidence="4" id="KW-1185">Reference proteome</keyword>
<name>A0A6P0UP55_9FLAO</name>
<dbReference type="GO" id="GO:0005737">
    <property type="term" value="C:cytoplasm"/>
    <property type="evidence" value="ECO:0007669"/>
    <property type="project" value="UniProtKB-SubCell"/>
</dbReference>
<evidence type="ECO:0000256" key="2">
    <source>
        <dbReference type="HAMAP-Rule" id="MF_00795"/>
    </source>
</evidence>
<dbReference type="Gene3D" id="3.20.20.380">
    <property type="entry name" value="Copper homeostasis (CutC) domain"/>
    <property type="match status" value="1"/>
</dbReference>
<dbReference type="RefSeq" id="WP_163605715.1">
    <property type="nucleotide sequence ID" value="NZ_JAABOO010000001.1"/>
</dbReference>
<dbReference type="PANTHER" id="PTHR12598">
    <property type="entry name" value="COPPER HOMEOSTASIS PROTEIN CUTC"/>
    <property type="match status" value="1"/>
</dbReference>
<gene>
    <name evidence="2" type="primary">cutC</name>
    <name evidence="3" type="ORF">GWK08_04570</name>
</gene>
<sequence>MILEICANSYESALNAEKGGADRIELCSELALGGITPSYGLIKKVMNTLSIPVNVLIRPRSGDFTYTEEEFEVMKEDIALCRELKCNGVVSGVLNKDQELDVARTGKLIELAGPMSFTFHRAFDWVPDHGQTLEELINLGAERILSSGQSSNAFKGLPLLKTLLKQADNRITILPGGGINKENVLHFRNEGFTEVHFSAGSSRKTTDIPQPSMVNLDAFDEGRQTFSDIQKIQEIRNITT</sequence>
<comment type="similarity">
    <text evidence="1 2">Belongs to the CutC family.</text>
</comment>
<dbReference type="EMBL" id="JAABOO010000001">
    <property type="protein sequence ID" value="NER12703.1"/>
    <property type="molecule type" value="Genomic_DNA"/>
</dbReference>
<evidence type="ECO:0000313" key="4">
    <source>
        <dbReference type="Proteomes" id="UP000468581"/>
    </source>
</evidence>
<proteinExistence type="inferred from homology"/>
<evidence type="ECO:0000256" key="1">
    <source>
        <dbReference type="ARBA" id="ARBA00007768"/>
    </source>
</evidence>
<dbReference type="Pfam" id="PF03932">
    <property type="entry name" value="CutC"/>
    <property type="match status" value="1"/>
</dbReference>
<dbReference type="GO" id="GO:0005507">
    <property type="term" value="F:copper ion binding"/>
    <property type="evidence" value="ECO:0007669"/>
    <property type="project" value="TreeGrafter"/>
</dbReference>
<dbReference type="SUPFAM" id="SSF110395">
    <property type="entry name" value="CutC-like"/>
    <property type="match status" value="1"/>
</dbReference>
<dbReference type="AlphaFoldDB" id="A0A6P0UP55"/>
<protein>
    <recommendedName>
        <fullName evidence="2">PF03932 family protein CutC</fullName>
    </recommendedName>
</protein>
<dbReference type="Proteomes" id="UP000468581">
    <property type="component" value="Unassembled WGS sequence"/>
</dbReference>
<dbReference type="InterPro" id="IPR005627">
    <property type="entry name" value="CutC-like"/>
</dbReference>
<dbReference type="FunFam" id="3.20.20.380:FF:000001">
    <property type="entry name" value="Copper homeostasis protein CutC"/>
    <property type="match status" value="1"/>
</dbReference>
<accession>A0A6P0UP55</accession>
<dbReference type="HAMAP" id="MF_00795">
    <property type="entry name" value="CutC"/>
    <property type="match status" value="1"/>
</dbReference>
<organism evidence="3 4">
    <name type="scientific">Leptobacterium flavescens</name>
    <dbReference type="NCBI Taxonomy" id="472055"/>
    <lineage>
        <taxon>Bacteria</taxon>
        <taxon>Pseudomonadati</taxon>
        <taxon>Bacteroidota</taxon>
        <taxon>Flavobacteriia</taxon>
        <taxon>Flavobacteriales</taxon>
        <taxon>Flavobacteriaceae</taxon>
        <taxon>Leptobacterium</taxon>
    </lineage>
</organism>
<dbReference type="InterPro" id="IPR036822">
    <property type="entry name" value="CutC-like_dom_sf"/>
</dbReference>
<comment type="subcellular location">
    <subcellularLocation>
        <location evidence="2">Cytoplasm</location>
    </subcellularLocation>
</comment>
<comment type="caution">
    <text evidence="2">Once thought to be involved in copper homeostasis, experiments in E.coli have shown this is not the case.</text>
</comment>